<feature type="non-terminal residue" evidence="1">
    <location>
        <position position="101"/>
    </location>
</feature>
<evidence type="ECO:0000313" key="1">
    <source>
        <dbReference type="EMBL" id="KAJ1102452.1"/>
    </source>
</evidence>
<evidence type="ECO:0000313" key="2">
    <source>
        <dbReference type="Proteomes" id="UP001066276"/>
    </source>
</evidence>
<keyword evidence="2" id="KW-1185">Reference proteome</keyword>
<name>A0AAV7MJB6_PLEWA</name>
<feature type="non-terminal residue" evidence="1">
    <location>
        <position position="1"/>
    </location>
</feature>
<organism evidence="1 2">
    <name type="scientific">Pleurodeles waltl</name>
    <name type="common">Iberian ribbed newt</name>
    <dbReference type="NCBI Taxonomy" id="8319"/>
    <lineage>
        <taxon>Eukaryota</taxon>
        <taxon>Metazoa</taxon>
        <taxon>Chordata</taxon>
        <taxon>Craniata</taxon>
        <taxon>Vertebrata</taxon>
        <taxon>Euteleostomi</taxon>
        <taxon>Amphibia</taxon>
        <taxon>Batrachia</taxon>
        <taxon>Caudata</taxon>
        <taxon>Salamandroidea</taxon>
        <taxon>Salamandridae</taxon>
        <taxon>Pleurodelinae</taxon>
        <taxon>Pleurodeles</taxon>
    </lineage>
</organism>
<sequence>SEWTHIPLASHRCRRRPLMSHVEQTVSGHTSRWPLTGVEGGLSLAPECSIEKDWTYIPLASHQFRRRPLAAAPECRTDTEWTHIPLASHRFRRRPLMSHVE</sequence>
<protein>
    <submittedName>
        <fullName evidence="1">Uncharacterized protein</fullName>
    </submittedName>
</protein>
<comment type="caution">
    <text evidence="1">The sequence shown here is derived from an EMBL/GenBank/DDBJ whole genome shotgun (WGS) entry which is preliminary data.</text>
</comment>
<dbReference type="EMBL" id="JANPWB010000014">
    <property type="protein sequence ID" value="KAJ1102452.1"/>
    <property type="molecule type" value="Genomic_DNA"/>
</dbReference>
<dbReference type="Proteomes" id="UP001066276">
    <property type="component" value="Chromosome 10"/>
</dbReference>
<accession>A0AAV7MJB6</accession>
<dbReference type="AlphaFoldDB" id="A0AAV7MJB6"/>
<reference evidence="1" key="1">
    <citation type="journal article" date="2022" name="bioRxiv">
        <title>Sequencing and chromosome-scale assembly of the giantPleurodeles waltlgenome.</title>
        <authorList>
            <person name="Brown T."/>
            <person name="Elewa A."/>
            <person name="Iarovenko S."/>
            <person name="Subramanian E."/>
            <person name="Araus A.J."/>
            <person name="Petzold A."/>
            <person name="Susuki M."/>
            <person name="Suzuki K.-i.T."/>
            <person name="Hayashi T."/>
            <person name="Toyoda A."/>
            <person name="Oliveira C."/>
            <person name="Osipova E."/>
            <person name="Leigh N.D."/>
            <person name="Simon A."/>
            <person name="Yun M.H."/>
        </authorList>
    </citation>
    <scope>NUCLEOTIDE SEQUENCE</scope>
    <source>
        <strain evidence="1">20211129_DDA</strain>
        <tissue evidence="1">Liver</tissue>
    </source>
</reference>
<gene>
    <name evidence="1" type="ORF">NDU88_007500</name>
</gene>
<proteinExistence type="predicted"/>